<feature type="chain" id="PRO_5040401923" description="RING-type domain-containing protein" evidence="5">
    <location>
        <begin position="17"/>
        <end position="428"/>
    </location>
</feature>
<dbReference type="SMART" id="SM00184">
    <property type="entry name" value="RING"/>
    <property type="match status" value="2"/>
</dbReference>
<name>A0A9P7VX80_9AGAR</name>
<sequence length="428" mass="48908">SCHAMFTCIVCNSILTLPITLRCGHSICAAHAPPACPDPACTPDTELIVHHDVTLTKLITIFHDDDDSRHVPPHSLPDKHNHDDDENDLLTHLKTESARQKVTRPSSPLLRPSHEFPSGMTLRQKRLLTELTCEICYMLLYDPVTTPCQHTFCAKCLHRSLDHSSVCPLCRAALPPFSFFQFHPPNYIILRVITTFFDAEYNARAAAILQAERDARLDTPIFVCQLCFPGMPTFLHFFEPRYRLMLRRCLESPHRSFGMVMSPRPGAQIDYGTMLEIKNIQMLPDGRSMVETWGSWRFRIIERGSLDGYMVARIERYNFTPTSISISSSPTSLLISHCLSFLTHLHNHSTPWVVQRLSTSYGPPPSLSTALARPGPFTFYVAIVLPIDESEKAKLLPIRSVRMRLRLCVWWIEGLRREWWFDRGCVIL</sequence>
<dbReference type="PROSITE" id="PS51787">
    <property type="entry name" value="LON_N"/>
    <property type="match status" value="1"/>
</dbReference>
<organism evidence="8 9">
    <name type="scientific">Guyanagaster necrorhizus</name>
    <dbReference type="NCBI Taxonomy" id="856835"/>
    <lineage>
        <taxon>Eukaryota</taxon>
        <taxon>Fungi</taxon>
        <taxon>Dikarya</taxon>
        <taxon>Basidiomycota</taxon>
        <taxon>Agaricomycotina</taxon>
        <taxon>Agaricomycetes</taxon>
        <taxon>Agaricomycetidae</taxon>
        <taxon>Agaricales</taxon>
        <taxon>Marasmiineae</taxon>
        <taxon>Physalacriaceae</taxon>
        <taxon>Guyanagaster</taxon>
    </lineage>
</organism>
<evidence type="ECO:0000313" key="9">
    <source>
        <dbReference type="Proteomes" id="UP000812287"/>
    </source>
</evidence>
<dbReference type="EMBL" id="MU250528">
    <property type="protein sequence ID" value="KAG7449206.1"/>
    <property type="molecule type" value="Genomic_DNA"/>
</dbReference>
<dbReference type="Gene3D" id="3.30.40.10">
    <property type="entry name" value="Zinc/RING finger domain, C3HC4 (zinc finger)"/>
    <property type="match status" value="1"/>
</dbReference>
<keyword evidence="3" id="KW-0862">Zinc</keyword>
<keyword evidence="1" id="KW-0479">Metal-binding</keyword>
<dbReference type="Pfam" id="PF02190">
    <property type="entry name" value="LON_substr_bdg"/>
    <property type="match status" value="1"/>
</dbReference>
<dbReference type="RefSeq" id="XP_043042706.1">
    <property type="nucleotide sequence ID" value="XM_043182903.1"/>
</dbReference>
<accession>A0A9P7VX80</accession>
<evidence type="ECO:0000259" key="7">
    <source>
        <dbReference type="PROSITE" id="PS51787"/>
    </source>
</evidence>
<reference evidence="8" key="1">
    <citation type="submission" date="2020-11" db="EMBL/GenBank/DDBJ databases">
        <title>Adaptations for nitrogen fixation in a non-lichenized fungal sporocarp promotes dispersal by wood-feeding termites.</title>
        <authorList>
            <consortium name="DOE Joint Genome Institute"/>
            <person name="Koch R.A."/>
            <person name="Yoon G."/>
            <person name="Arayal U."/>
            <person name="Lail K."/>
            <person name="Amirebrahimi M."/>
            <person name="Labutti K."/>
            <person name="Lipzen A."/>
            <person name="Riley R."/>
            <person name="Barry K."/>
            <person name="Henrissat B."/>
            <person name="Grigoriev I.V."/>
            <person name="Herr J.R."/>
            <person name="Aime M.C."/>
        </authorList>
    </citation>
    <scope>NUCLEOTIDE SEQUENCE</scope>
    <source>
        <strain evidence="8">MCA 3950</strain>
    </source>
</reference>
<dbReference type="Gene3D" id="2.30.130.40">
    <property type="entry name" value="LON domain-like"/>
    <property type="match status" value="1"/>
</dbReference>
<dbReference type="PANTHER" id="PTHR23327:SF42">
    <property type="entry name" value="LON PEPTIDASE N-TERMINAL DOMAIN AND RING FINGER PROTEIN C14F5.10C"/>
    <property type="match status" value="1"/>
</dbReference>
<dbReference type="Proteomes" id="UP000812287">
    <property type="component" value="Unassembled WGS sequence"/>
</dbReference>
<protein>
    <recommendedName>
        <fullName evidence="10">RING-type domain-containing protein</fullName>
    </recommendedName>
</protein>
<dbReference type="PROSITE" id="PS00518">
    <property type="entry name" value="ZF_RING_1"/>
    <property type="match status" value="1"/>
</dbReference>
<dbReference type="PROSITE" id="PS50089">
    <property type="entry name" value="ZF_RING_2"/>
    <property type="match status" value="1"/>
</dbReference>
<dbReference type="SUPFAM" id="SSF57850">
    <property type="entry name" value="RING/U-box"/>
    <property type="match status" value="1"/>
</dbReference>
<evidence type="ECO:0000256" key="5">
    <source>
        <dbReference type="SAM" id="SignalP"/>
    </source>
</evidence>
<evidence type="ECO:0000256" key="4">
    <source>
        <dbReference type="PROSITE-ProRule" id="PRU00175"/>
    </source>
</evidence>
<evidence type="ECO:0000313" key="8">
    <source>
        <dbReference type="EMBL" id="KAG7449206.1"/>
    </source>
</evidence>
<feature type="signal peptide" evidence="5">
    <location>
        <begin position="1"/>
        <end position="16"/>
    </location>
</feature>
<dbReference type="InterPro" id="IPR001841">
    <property type="entry name" value="Znf_RING"/>
</dbReference>
<keyword evidence="2 4" id="KW-0863">Zinc-finger</keyword>
<dbReference type="Pfam" id="PF13923">
    <property type="entry name" value="zf-C3HC4_2"/>
    <property type="match status" value="1"/>
</dbReference>
<keyword evidence="5" id="KW-0732">Signal</keyword>
<dbReference type="GO" id="GO:0008270">
    <property type="term" value="F:zinc ion binding"/>
    <property type="evidence" value="ECO:0007669"/>
    <property type="project" value="UniProtKB-KW"/>
</dbReference>
<dbReference type="OrthoDB" id="264917at2759"/>
<dbReference type="InterPro" id="IPR015947">
    <property type="entry name" value="PUA-like_sf"/>
</dbReference>
<dbReference type="InterPro" id="IPR013083">
    <property type="entry name" value="Znf_RING/FYVE/PHD"/>
</dbReference>
<evidence type="ECO:0000256" key="1">
    <source>
        <dbReference type="ARBA" id="ARBA00022723"/>
    </source>
</evidence>
<dbReference type="PANTHER" id="PTHR23327">
    <property type="entry name" value="RING FINGER PROTEIN 127"/>
    <property type="match status" value="1"/>
</dbReference>
<evidence type="ECO:0000259" key="6">
    <source>
        <dbReference type="PROSITE" id="PS50089"/>
    </source>
</evidence>
<feature type="domain" description="RING-type" evidence="6">
    <location>
        <begin position="133"/>
        <end position="171"/>
    </location>
</feature>
<evidence type="ECO:0008006" key="10">
    <source>
        <dbReference type="Google" id="ProtNLM"/>
    </source>
</evidence>
<keyword evidence="9" id="KW-1185">Reference proteome</keyword>
<feature type="domain" description="Lon N-terminal" evidence="7">
    <location>
        <begin position="209"/>
        <end position="416"/>
    </location>
</feature>
<dbReference type="AlphaFoldDB" id="A0A9P7VX80"/>
<evidence type="ECO:0000256" key="2">
    <source>
        <dbReference type="ARBA" id="ARBA00022771"/>
    </source>
</evidence>
<dbReference type="SMART" id="SM00464">
    <property type="entry name" value="LON"/>
    <property type="match status" value="1"/>
</dbReference>
<proteinExistence type="predicted"/>
<evidence type="ECO:0000256" key="3">
    <source>
        <dbReference type="ARBA" id="ARBA00022833"/>
    </source>
</evidence>
<dbReference type="InterPro" id="IPR046336">
    <property type="entry name" value="Lon_prtase_N_sf"/>
</dbReference>
<dbReference type="CDD" id="cd16514">
    <property type="entry name" value="RING-HC_LONFs_rpt2"/>
    <property type="match status" value="1"/>
</dbReference>
<dbReference type="Gene3D" id="1.20.58.1480">
    <property type="match status" value="1"/>
</dbReference>
<dbReference type="SUPFAM" id="SSF88697">
    <property type="entry name" value="PUA domain-like"/>
    <property type="match status" value="1"/>
</dbReference>
<gene>
    <name evidence="8" type="ORF">BT62DRAFT_887140</name>
</gene>
<feature type="non-terminal residue" evidence="8">
    <location>
        <position position="1"/>
    </location>
</feature>
<dbReference type="InterPro" id="IPR017907">
    <property type="entry name" value="Znf_RING_CS"/>
</dbReference>
<dbReference type="InterPro" id="IPR003111">
    <property type="entry name" value="Lon_prtase_N"/>
</dbReference>
<dbReference type="GeneID" id="66105200"/>
<comment type="caution">
    <text evidence="8">The sequence shown here is derived from an EMBL/GenBank/DDBJ whole genome shotgun (WGS) entry which is preliminary data.</text>
</comment>
<dbReference type="GO" id="GO:0061630">
    <property type="term" value="F:ubiquitin protein ligase activity"/>
    <property type="evidence" value="ECO:0007669"/>
    <property type="project" value="TreeGrafter"/>
</dbReference>